<evidence type="ECO:0000313" key="3">
    <source>
        <dbReference type="Proteomes" id="UP001606099"/>
    </source>
</evidence>
<reference evidence="2 3" key="1">
    <citation type="submission" date="2024-08" db="EMBL/GenBank/DDBJ databases">
        <authorList>
            <person name="Lu H."/>
        </authorList>
    </citation>
    <scope>NUCLEOTIDE SEQUENCE [LARGE SCALE GENOMIC DNA]</scope>
    <source>
        <strain evidence="2 3">BYS180W</strain>
    </source>
</reference>
<proteinExistence type="predicted"/>
<keyword evidence="3" id="KW-1185">Reference proteome</keyword>
<evidence type="ECO:0000313" key="2">
    <source>
        <dbReference type="EMBL" id="MFG6446968.1"/>
    </source>
</evidence>
<keyword evidence="1" id="KW-0732">Signal</keyword>
<dbReference type="Proteomes" id="UP001606099">
    <property type="component" value="Unassembled WGS sequence"/>
</dbReference>
<accession>A0ABW7FRS1</accession>
<protein>
    <submittedName>
        <fullName evidence="2">Uncharacterized protein</fullName>
    </submittedName>
</protein>
<feature type="chain" id="PRO_5047031528" evidence="1">
    <location>
        <begin position="28"/>
        <end position="185"/>
    </location>
</feature>
<sequence length="185" mass="19261">MTANQTQRAIKRLVLGFVTAAACSAGATELSAQGQDAGYGAKRTLNLSANGVTAQDELQGLRETTHITWLEQKILVQRISATGHNSTLIDIAAAQALAQQRPELSSVPGGAPASAFQWVRPATARAVALQSAACVAAQNTLVAIADRLVNYCSSASPVDTSRCLSVLADYRKAQASHNQAACSPD</sequence>
<dbReference type="RefSeq" id="WP_394458287.1">
    <property type="nucleotide sequence ID" value="NZ_JBIGHZ010000001.1"/>
</dbReference>
<gene>
    <name evidence="2" type="ORF">ACG0Z6_01785</name>
</gene>
<name>A0ABW7FRS1_9BURK</name>
<organism evidence="2 3">
    <name type="scientific">Roseateles rivi</name>
    <dbReference type="NCBI Taxonomy" id="3299028"/>
    <lineage>
        <taxon>Bacteria</taxon>
        <taxon>Pseudomonadati</taxon>
        <taxon>Pseudomonadota</taxon>
        <taxon>Betaproteobacteria</taxon>
        <taxon>Burkholderiales</taxon>
        <taxon>Sphaerotilaceae</taxon>
        <taxon>Roseateles</taxon>
    </lineage>
</organism>
<comment type="caution">
    <text evidence="2">The sequence shown here is derived from an EMBL/GenBank/DDBJ whole genome shotgun (WGS) entry which is preliminary data.</text>
</comment>
<dbReference type="EMBL" id="JBIGHZ010000001">
    <property type="protein sequence ID" value="MFG6446968.1"/>
    <property type="molecule type" value="Genomic_DNA"/>
</dbReference>
<feature type="signal peptide" evidence="1">
    <location>
        <begin position="1"/>
        <end position="27"/>
    </location>
</feature>
<evidence type="ECO:0000256" key="1">
    <source>
        <dbReference type="SAM" id="SignalP"/>
    </source>
</evidence>